<keyword evidence="6" id="KW-0931">ER-Golgi transport</keyword>
<comment type="similarity">
    <text evidence="2">Belongs to the USE1 family.</text>
</comment>
<dbReference type="GO" id="GO:0005484">
    <property type="term" value="F:SNAP receptor activity"/>
    <property type="evidence" value="ECO:0007669"/>
    <property type="project" value="TreeGrafter"/>
</dbReference>
<keyword evidence="7" id="KW-0653">Protein transport</keyword>
<dbReference type="CDD" id="cd15860">
    <property type="entry name" value="SNARE_USE1"/>
    <property type="match status" value="1"/>
</dbReference>
<evidence type="ECO:0000256" key="10">
    <source>
        <dbReference type="SAM" id="MobiDB-lite"/>
    </source>
</evidence>
<name>A0A127ZF85_9BASI</name>
<dbReference type="GO" id="GO:0031201">
    <property type="term" value="C:SNARE complex"/>
    <property type="evidence" value="ECO:0007669"/>
    <property type="project" value="TreeGrafter"/>
</dbReference>
<dbReference type="PANTHER" id="PTHR13050">
    <property type="entry name" value="USE1-LIKE PROTEIN"/>
    <property type="match status" value="1"/>
</dbReference>
<sequence length="365" mass="39623">MSSQVQISDSLENVPMSANSRQQFQQYLARLPSASSTSSSSSSPSDVDALLRRSESLASRVDALHAQVASSSNSSDDPQLFWSTLTLLTNLRQVNTQLQSVFTSTVDRKATEAALARTQQDVEVVESLLNVLLVSRQQQVSDAFTAPVGSQPAALIDAGRTGPQRDYEYWKQKTLSAVDADDNDAQSSFSIDDDAVSEADSVLTDPEIHFANPTTTTTTKLGGIKPNPPSSSNTEEDWSEYDRAPRTTQPTVTPSPPPTDAPTAASDTILQSDRATHEALSSELLRMASVLKSNSLAFADSLERDRLLLEKAGTDLGSNLDLMTRTRGKLGVYSKKARSMGWFTLSAILVVIVSWMLMFLLIRLT</sequence>
<keyword evidence="8 11" id="KW-1133">Transmembrane helix</keyword>
<feature type="transmembrane region" description="Helical" evidence="11">
    <location>
        <begin position="340"/>
        <end position="362"/>
    </location>
</feature>
<organism evidence="12">
    <name type="scientific">Sporisorium scitamineum</name>
    <dbReference type="NCBI Taxonomy" id="49012"/>
    <lineage>
        <taxon>Eukaryota</taxon>
        <taxon>Fungi</taxon>
        <taxon>Dikarya</taxon>
        <taxon>Basidiomycota</taxon>
        <taxon>Ustilaginomycotina</taxon>
        <taxon>Ustilaginomycetes</taxon>
        <taxon>Ustilaginales</taxon>
        <taxon>Ustilaginaceae</taxon>
        <taxon>Sporisorium</taxon>
    </lineage>
</organism>
<feature type="region of interest" description="Disordered" evidence="10">
    <location>
        <begin position="29"/>
        <end position="49"/>
    </location>
</feature>
<dbReference type="OrthoDB" id="4506189at2759"/>
<dbReference type="AlphaFoldDB" id="A0A127ZF85"/>
<reference evidence="12" key="1">
    <citation type="submission" date="2014-06" db="EMBL/GenBank/DDBJ databases">
        <authorList>
            <person name="Ju J."/>
            <person name="Zhang J."/>
        </authorList>
    </citation>
    <scope>NUCLEOTIDE SEQUENCE</scope>
    <source>
        <strain evidence="12">SscI8</strain>
    </source>
</reference>
<accession>A0A127ZF85</accession>
<protein>
    <recommendedName>
        <fullName evidence="13">t-SNARE coiled-coil homology domain-containing protein</fullName>
    </recommendedName>
</protein>
<dbReference type="PANTHER" id="PTHR13050:SF7">
    <property type="entry name" value="VESICLE TRANSPORT PROTEIN USE1"/>
    <property type="match status" value="1"/>
</dbReference>
<evidence type="ECO:0000256" key="3">
    <source>
        <dbReference type="ARBA" id="ARBA00022448"/>
    </source>
</evidence>
<keyword evidence="4 11" id="KW-0812">Transmembrane</keyword>
<evidence type="ECO:0000256" key="7">
    <source>
        <dbReference type="ARBA" id="ARBA00022927"/>
    </source>
</evidence>
<evidence type="ECO:0000256" key="11">
    <source>
        <dbReference type="SAM" id="Phobius"/>
    </source>
</evidence>
<evidence type="ECO:0000256" key="4">
    <source>
        <dbReference type="ARBA" id="ARBA00022692"/>
    </source>
</evidence>
<evidence type="ECO:0000313" key="12">
    <source>
        <dbReference type="EMBL" id="CDU24277.1"/>
    </source>
</evidence>
<dbReference type="GO" id="GO:0015031">
    <property type="term" value="P:protein transport"/>
    <property type="evidence" value="ECO:0007669"/>
    <property type="project" value="UniProtKB-KW"/>
</dbReference>
<gene>
    <name evidence="12" type="ORF">SPSC_03348</name>
</gene>
<keyword evidence="9 11" id="KW-0472">Membrane</keyword>
<feature type="region of interest" description="Disordered" evidence="10">
    <location>
        <begin position="205"/>
        <end position="265"/>
    </location>
</feature>
<dbReference type="Pfam" id="PF09753">
    <property type="entry name" value="Use1"/>
    <property type="match status" value="1"/>
</dbReference>
<keyword evidence="3" id="KW-0813">Transport</keyword>
<feature type="compositionally biased region" description="Low complexity" evidence="10">
    <location>
        <begin position="33"/>
        <end position="45"/>
    </location>
</feature>
<dbReference type="EMBL" id="LK056666">
    <property type="protein sequence ID" value="CDU24277.1"/>
    <property type="molecule type" value="Genomic_DNA"/>
</dbReference>
<evidence type="ECO:0000256" key="5">
    <source>
        <dbReference type="ARBA" id="ARBA00022824"/>
    </source>
</evidence>
<evidence type="ECO:0000256" key="9">
    <source>
        <dbReference type="ARBA" id="ARBA00023136"/>
    </source>
</evidence>
<evidence type="ECO:0000256" key="2">
    <source>
        <dbReference type="ARBA" id="ARBA00007891"/>
    </source>
</evidence>
<dbReference type="GO" id="GO:0006890">
    <property type="term" value="P:retrograde vesicle-mediated transport, Golgi to endoplasmic reticulum"/>
    <property type="evidence" value="ECO:0007669"/>
    <property type="project" value="TreeGrafter"/>
</dbReference>
<proteinExistence type="inferred from homology"/>
<evidence type="ECO:0000256" key="6">
    <source>
        <dbReference type="ARBA" id="ARBA00022892"/>
    </source>
</evidence>
<comment type="subcellular location">
    <subcellularLocation>
        <location evidence="1">Endoplasmic reticulum membrane</location>
        <topology evidence="1">Single-pass type IV membrane protein</topology>
    </subcellularLocation>
</comment>
<evidence type="ECO:0000256" key="8">
    <source>
        <dbReference type="ARBA" id="ARBA00022989"/>
    </source>
</evidence>
<dbReference type="InterPro" id="IPR019150">
    <property type="entry name" value="Vesicle_transport_protein_Use1"/>
</dbReference>
<evidence type="ECO:0000256" key="1">
    <source>
        <dbReference type="ARBA" id="ARBA00004163"/>
    </source>
</evidence>
<keyword evidence="5" id="KW-0256">Endoplasmic reticulum</keyword>
<dbReference type="GO" id="GO:0005789">
    <property type="term" value="C:endoplasmic reticulum membrane"/>
    <property type="evidence" value="ECO:0007669"/>
    <property type="project" value="UniProtKB-SubCell"/>
</dbReference>
<evidence type="ECO:0008006" key="13">
    <source>
        <dbReference type="Google" id="ProtNLM"/>
    </source>
</evidence>